<keyword evidence="1" id="KW-1133">Transmembrane helix</keyword>
<gene>
    <name evidence="2" type="ORF">ACFQEU_07545</name>
</gene>
<dbReference type="EMBL" id="JBHSWW010000084">
    <property type="protein sequence ID" value="MFC6753320.1"/>
    <property type="molecule type" value="Genomic_DNA"/>
</dbReference>
<evidence type="ECO:0000256" key="1">
    <source>
        <dbReference type="SAM" id="Phobius"/>
    </source>
</evidence>
<accession>A0ABD5SA64</accession>
<keyword evidence="1" id="KW-0812">Transmembrane</keyword>
<dbReference type="Proteomes" id="UP001596442">
    <property type="component" value="Unassembled WGS sequence"/>
</dbReference>
<name>A0ABD5SA64_9EURY</name>
<comment type="caution">
    <text evidence="2">The sequence shown here is derived from an EMBL/GenBank/DDBJ whole genome shotgun (WGS) entry which is preliminary data.</text>
</comment>
<dbReference type="InterPro" id="IPR055893">
    <property type="entry name" value="DUF7470"/>
</dbReference>
<dbReference type="AlphaFoldDB" id="A0ABD5SA64"/>
<sequence length="59" mass="6034">MRKTLGLEGIAGALIVFLAIAIVTLQDPVIGGGMMLFVAGLALIAKGIADSTMRAFGMK</sequence>
<proteinExistence type="predicted"/>
<reference evidence="2 3" key="1">
    <citation type="journal article" date="2019" name="Int. J. Syst. Evol. Microbiol.">
        <title>The Global Catalogue of Microorganisms (GCM) 10K type strain sequencing project: providing services to taxonomists for standard genome sequencing and annotation.</title>
        <authorList>
            <consortium name="The Broad Institute Genomics Platform"/>
            <consortium name="The Broad Institute Genome Sequencing Center for Infectious Disease"/>
            <person name="Wu L."/>
            <person name="Ma J."/>
        </authorList>
    </citation>
    <scope>NUCLEOTIDE SEQUENCE [LARGE SCALE GENOMIC DNA]</scope>
    <source>
        <strain evidence="2 3">CGMCC 1.3239</strain>
    </source>
</reference>
<feature type="transmembrane region" description="Helical" evidence="1">
    <location>
        <begin position="29"/>
        <end position="49"/>
    </location>
</feature>
<keyword evidence="1" id="KW-0472">Membrane</keyword>
<dbReference type="RefSeq" id="WP_379780830.1">
    <property type="nucleotide sequence ID" value="NZ_JBHSWW010000084.1"/>
</dbReference>
<evidence type="ECO:0000313" key="2">
    <source>
        <dbReference type="EMBL" id="MFC6753320.1"/>
    </source>
</evidence>
<protein>
    <submittedName>
        <fullName evidence="2">Uncharacterized protein</fullName>
    </submittedName>
</protein>
<evidence type="ECO:0000313" key="3">
    <source>
        <dbReference type="Proteomes" id="UP001596442"/>
    </source>
</evidence>
<keyword evidence="3" id="KW-1185">Reference proteome</keyword>
<feature type="transmembrane region" description="Helical" evidence="1">
    <location>
        <begin position="5"/>
        <end position="23"/>
    </location>
</feature>
<dbReference type="Pfam" id="PF24282">
    <property type="entry name" value="DUF7470"/>
    <property type="match status" value="1"/>
</dbReference>
<organism evidence="2 3">
    <name type="scientific">Halorubrum tibetense</name>
    <dbReference type="NCBI Taxonomy" id="175631"/>
    <lineage>
        <taxon>Archaea</taxon>
        <taxon>Methanobacteriati</taxon>
        <taxon>Methanobacteriota</taxon>
        <taxon>Stenosarchaea group</taxon>
        <taxon>Halobacteria</taxon>
        <taxon>Halobacteriales</taxon>
        <taxon>Haloferacaceae</taxon>
        <taxon>Halorubrum</taxon>
    </lineage>
</organism>